<dbReference type="SUPFAM" id="SSF56059">
    <property type="entry name" value="Glutathione synthetase ATP-binding domain-like"/>
    <property type="match status" value="1"/>
</dbReference>
<gene>
    <name evidence="2" type="ORF">BN1095_1450002</name>
</gene>
<evidence type="ECO:0000313" key="2">
    <source>
        <dbReference type="EMBL" id="CDS93624.1"/>
    </source>
</evidence>
<accession>A0A069ARK3</accession>
<dbReference type="AlphaFoldDB" id="A0A069ARK3"/>
<reference evidence="2" key="1">
    <citation type="submission" date="2014-07" db="EMBL/GenBank/DDBJ databases">
        <authorList>
            <person name="Monot Marc"/>
        </authorList>
    </citation>
    <scope>NUCLEOTIDE SEQUENCE</scope>
    <source>
        <strain evidence="2">7032989</strain>
    </source>
</reference>
<dbReference type="GO" id="GO:0016301">
    <property type="term" value="F:kinase activity"/>
    <property type="evidence" value="ECO:0007669"/>
    <property type="project" value="InterPro"/>
</dbReference>
<sequence length="73" mass="8027">MVRSDSGASGVMFTLDTESGYDQVVFVTSSYGTGRKRRTRCGQPGRIFMCSNLCSKRASPPSCARPWVRNTSK</sequence>
<organism evidence="2">
    <name type="scientific">Clostridioides difficile</name>
    <name type="common">Peptoclostridium difficile</name>
    <dbReference type="NCBI Taxonomy" id="1496"/>
    <lineage>
        <taxon>Bacteria</taxon>
        <taxon>Bacillati</taxon>
        <taxon>Bacillota</taxon>
        <taxon>Clostridia</taxon>
        <taxon>Peptostreptococcales</taxon>
        <taxon>Peptostreptococcaceae</taxon>
        <taxon>Clostridioides</taxon>
    </lineage>
</organism>
<dbReference type="Gene3D" id="3.30.470.20">
    <property type="entry name" value="ATP-grasp fold, B domain"/>
    <property type="match status" value="1"/>
</dbReference>
<evidence type="ECO:0000259" key="1">
    <source>
        <dbReference type="Pfam" id="PF01326"/>
    </source>
</evidence>
<dbReference type="InterPro" id="IPR002192">
    <property type="entry name" value="PPDK_AMP/ATP-bd"/>
</dbReference>
<name>A0A069ARK3_CLODI</name>
<protein>
    <recommendedName>
        <fullName evidence="1">Pyruvate phosphate dikinase AMP/ATP-binding domain-containing protein</fullName>
    </recommendedName>
</protein>
<dbReference type="GO" id="GO:0005524">
    <property type="term" value="F:ATP binding"/>
    <property type="evidence" value="ECO:0007669"/>
    <property type="project" value="InterPro"/>
</dbReference>
<dbReference type="EMBL" id="LK932789">
    <property type="protein sequence ID" value="CDS93624.1"/>
    <property type="molecule type" value="Genomic_DNA"/>
</dbReference>
<dbReference type="Pfam" id="PF01326">
    <property type="entry name" value="PPDK_N"/>
    <property type="match status" value="1"/>
</dbReference>
<proteinExistence type="predicted"/>
<feature type="domain" description="Pyruvate phosphate dikinase AMP/ATP-binding" evidence="1">
    <location>
        <begin position="1"/>
        <end position="35"/>
    </location>
</feature>